<gene>
    <name evidence="7" type="ORF">C4N19_09450</name>
</gene>
<keyword evidence="4" id="KW-0408">Iron</keyword>
<keyword evidence="3" id="KW-0560">Oxidoreductase</keyword>
<keyword evidence="8" id="KW-1185">Reference proteome</keyword>
<dbReference type="SUPFAM" id="SSF55469">
    <property type="entry name" value="FMN-dependent nitroreductase-like"/>
    <property type="match status" value="1"/>
</dbReference>
<dbReference type="InterPro" id="IPR017900">
    <property type="entry name" value="4Fe4S_Fe_S_CS"/>
</dbReference>
<dbReference type="InterPro" id="IPR029479">
    <property type="entry name" value="Nitroreductase"/>
</dbReference>
<accession>A0ABN5J9X7</accession>
<name>A0ABN5J9X7_FUSMR</name>
<dbReference type="GeneID" id="62763754"/>
<dbReference type="PROSITE" id="PS00198">
    <property type="entry name" value="4FE4S_FER_1"/>
    <property type="match status" value="1"/>
</dbReference>
<evidence type="ECO:0000256" key="2">
    <source>
        <dbReference type="ARBA" id="ARBA00022723"/>
    </source>
</evidence>
<protein>
    <submittedName>
        <fullName evidence="7">Nitroreductase</fullName>
    </submittedName>
</protein>
<proteinExistence type="inferred from homology"/>
<dbReference type="Proteomes" id="UP000240258">
    <property type="component" value="Chromosome"/>
</dbReference>
<dbReference type="InterPro" id="IPR000415">
    <property type="entry name" value="Nitroreductase-like"/>
</dbReference>
<evidence type="ECO:0000256" key="5">
    <source>
        <dbReference type="ARBA" id="ARBA00023014"/>
    </source>
</evidence>
<dbReference type="Gene3D" id="3.30.70.20">
    <property type="match status" value="1"/>
</dbReference>
<dbReference type="Pfam" id="PF00881">
    <property type="entry name" value="Nitroreductase"/>
    <property type="match status" value="1"/>
</dbReference>
<evidence type="ECO:0000256" key="1">
    <source>
        <dbReference type="ARBA" id="ARBA00007118"/>
    </source>
</evidence>
<evidence type="ECO:0000259" key="6">
    <source>
        <dbReference type="PROSITE" id="PS51379"/>
    </source>
</evidence>
<evidence type="ECO:0000313" key="7">
    <source>
        <dbReference type="EMBL" id="AVQ19302.1"/>
    </source>
</evidence>
<comment type="similarity">
    <text evidence="1">Belongs to the nitroreductase family.</text>
</comment>
<dbReference type="InterPro" id="IPR017896">
    <property type="entry name" value="4Fe4S_Fe-S-bd"/>
</dbReference>
<dbReference type="PANTHER" id="PTHR43673:SF10">
    <property type="entry name" value="NADH DEHYDROGENASE_NAD(P)H NITROREDUCTASE XCC3605-RELATED"/>
    <property type="match status" value="1"/>
</dbReference>
<dbReference type="RefSeq" id="WP_005885502.1">
    <property type="nucleotide sequence ID" value="NZ_CP028102.1"/>
</dbReference>
<sequence>MVKIDLDKCIKCKSCIRDCFPENIILQNDEISIKGPCMMCGHCVAICPTKAISFEGYEDSEELKNLNYNIEADTTFLNFVKARRSIRHFKEKKIEKERIEKLLEVGRFSPTGANVQDVNYFVIQDELEKFKEPIWEGLNNFTNSDINSLVLKRYKDRFINMYENRFNDDKLFFKAPMLLVITSSSKINGILAADKIELMANMMGLGVLFSGFIEMAINHSEELIKKFRLKRNVTCACMLIGYPDISYKCTAPRKNINVEWL</sequence>
<dbReference type="PANTHER" id="PTHR43673">
    <property type="entry name" value="NAD(P)H NITROREDUCTASE YDGI-RELATED"/>
    <property type="match status" value="1"/>
</dbReference>
<reference evidence="8" key="1">
    <citation type="journal article" date="2018" name="MSphere">
        <title>Fusobacterium Genomics Using MinION and Illumina Sequencing Enables Genome Completion and Correction.</title>
        <authorList>
            <person name="Todd S.M."/>
            <person name="Settlage R.E."/>
            <person name="Lahmers K.K."/>
            <person name="Slade D.J."/>
        </authorList>
    </citation>
    <scope>NUCLEOTIDE SEQUENCE [LARGE SCALE GENOMIC DNA]</scope>
    <source>
        <strain evidence="8">ATCC 9817</strain>
    </source>
</reference>
<feature type="domain" description="4Fe-4S ferredoxin-type" evidence="6">
    <location>
        <begin position="1"/>
        <end position="19"/>
    </location>
</feature>
<keyword evidence="5" id="KW-0411">Iron-sulfur</keyword>
<feature type="domain" description="4Fe-4S ferredoxin-type" evidence="6">
    <location>
        <begin position="27"/>
        <end position="57"/>
    </location>
</feature>
<dbReference type="SUPFAM" id="SSF54862">
    <property type="entry name" value="4Fe-4S ferredoxins"/>
    <property type="match status" value="1"/>
</dbReference>
<dbReference type="EMBL" id="CP028102">
    <property type="protein sequence ID" value="AVQ19302.1"/>
    <property type="molecule type" value="Genomic_DNA"/>
</dbReference>
<keyword evidence="2" id="KW-0479">Metal-binding</keyword>
<evidence type="ECO:0000256" key="3">
    <source>
        <dbReference type="ARBA" id="ARBA00023002"/>
    </source>
</evidence>
<dbReference type="Pfam" id="PF13237">
    <property type="entry name" value="Fer4_10"/>
    <property type="match status" value="1"/>
</dbReference>
<dbReference type="Gene3D" id="3.40.109.10">
    <property type="entry name" value="NADH Oxidase"/>
    <property type="match status" value="1"/>
</dbReference>
<organism evidence="7 8">
    <name type="scientific">Fusobacterium mortiferum ATCC 9817</name>
    <dbReference type="NCBI Taxonomy" id="469616"/>
    <lineage>
        <taxon>Bacteria</taxon>
        <taxon>Fusobacteriati</taxon>
        <taxon>Fusobacteriota</taxon>
        <taxon>Fusobacteriia</taxon>
        <taxon>Fusobacteriales</taxon>
        <taxon>Fusobacteriaceae</taxon>
        <taxon>Fusobacterium</taxon>
    </lineage>
</organism>
<dbReference type="PROSITE" id="PS51379">
    <property type="entry name" value="4FE4S_FER_2"/>
    <property type="match status" value="2"/>
</dbReference>
<evidence type="ECO:0000313" key="8">
    <source>
        <dbReference type="Proteomes" id="UP000240258"/>
    </source>
</evidence>
<evidence type="ECO:0000256" key="4">
    <source>
        <dbReference type="ARBA" id="ARBA00023004"/>
    </source>
</evidence>